<dbReference type="EMBL" id="JAETXX010000003">
    <property type="protein sequence ID" value="MCF8714700.1"/>
    <property type="molecule type" value="Genomic_DNA"/>
</dbReference>
<feature type="signal peptide" evidence="4">
    <location>
        <begin position="1"/>
        <end position="23"/>
    </location>
</feature>
<gene>
    <name evidence="6" type="ORF">JM658_07650</name>
</gene>
<comment type="caution">
    <text evidence="6">The sequence shown here is derived from an EMBL/GenBank/DDBJ whole genome shotgun (WGS) entry which is preliminary data.</text>
</comment>
<organism evidence="6 7">
    <name type="scientific">Joostella atrarenae</name>
    <dbReference type="NCBI Taxonomy" id="679257"/>
    <lineage>
        <taxon>Bacteria</taxon>
        <taxon>Pseudomonadati</taxon>
        <taxon>Bacteroidota</taxon>
        <taxon>Flavobacteriia</taxon>
        <taxon>Flavobacteriales</taxon>
        <taxon>Flavobacteriaceae</taxon>
        <taxon>Joostella</taxon>
    </lineage>
</organism>
<evidence type="ECO:0000313" key="6">
    <source>
        <dbReference type="EMBL" id="MCF8714700.1"/>
    </source>
</evidence>
<evidence type="ECO:0000256" key="2">
    <source>
        <dbReference type="ARBA" id="ARBA00022801"/>
    </source>
</evidence>
<evidence type="ECO:0000256" key="4">
    <source>
        <dbReference type="SAM" id="SignalP"/>
    </source>
</evidence>
<name>A0ABS9J2N3_9FLAO</name>
<dbReference type="Proteomes" id="UP000829517">
    <property type="component" value="Unassembled WGS sequence"/>
</dbReference>
<dbReference type="InterPro" id="IPR000514">
    <property type="entry name" value="Glyco_hydro_39"/>
</dbReference>
<reference evidence="6 7" key="1">
    <citation type="submission" date="2021-01" db="EMBL/GenBank/DDBJ databases">
        <title>Genome sequencing of Joostella atrarenae M1-2 (= KCTC 23194).</title>
        <authorList>
            <person name="Zakaria M.R."/>
            <person name="Lam M.Q."/>
            <person name="Chong C.S."/>
        </authorList>
    </citation>
    <scope>NUCLEOTIDE SEQUENCE [LARGE SCALE GENOMIC DNA]</scope>
    <source>
        <strain evidence="6 7">M1-2</strain>
    </source>
</reference>
<keyword evidence="4" id="KW-0732">Signal</keyword>
<evidence type="ECO:0000256" key="3">
    <source>
        <dbReference type="ARBA" id="ARBA00023295"/>
    </source>
</evidence>
<dbReference type="Pfam" id="PF01229">
    <property type="entry name" value="Glyco_hydro_39"/>
    <property type="match status" value="1"/>
</dbReference>
<evidence type="ECO:0000313" key="7">
    <source>
        <dbReference type="Proteomes" id="UP000829517"/>
    </source>
</evidence>
<keyword evidence="3" id="KW-0326">Glycosidase</keyword>
<keyword evidence="7" id="KW-1185">Reference proteome</keyword>
<sequence>MQKLNIRILVCILFICVSSAVIAQKQRQLHVDVLQEKGPHSKSFQMCVGAGRANEGLRADWQEQLRIVKNDCGFEYIRFHGLLHDDMGVFRYDKKGDPEYNWQYIDKLYDFILSIDMKPFVELSFMPNALKTNDNTVFWWKGNVSPPKSYEAYGELIYKLVKHLKDRYGDEEVATWYFEVWNEPNLKSFFSGTQEEYFKMYKTVAEAVKRVSKDYRVGGPATAGGQWVPETLQYCETNRVPLDFIATHTYGVKGFLDEFGENNLIMKSNPHEMWEKVQRTRGMIDNSVFKGIELHFTEWSSSYSNTDPVHDTYQNAPYILNTLKNSEHHATSMSYWTFTDVFEEGGVPRGPFHGGFGLLNLQNLKKPTYFVYKYLNQLGKIELENNDKQSWVCKSENEVQALVWDFTFLDQKRVSNRVFYKKNLPPASKSEVDFYVSNLENGTYMLRIYKTGYKHNDVYTSYYEMESPKNLSKKQMKILSESTSDAPLISKIVKVSNKSFKTNIEVFENDVFLIKLEKI</sequence>
<feature type="chain" id="PRO_5045640862" evidence="4">
    <location>
        <begin position="24"/>
        <end position="519"/>
    </location>
</feature>
<evidence type="ECO:0000259" key="5">
    <source>
        <dbReference type="Pfam" id="PF01229"/>
    </source>
</evidence>
<keyword evidence="2 6" id="KW-0378">Hydrolase</keyword>
<dbReference type="InterPro" id="IPR049165">
    <property type="entry name" value="GH39_as"/>
</dbReference>
<dbReference type="SUPFAM" id="SSF51445">
    <property type="entry name" value="(Trans)glycosidases"/>
    <property type="match status" value="1"/>
</dbReference>
<dbReference type="InterPro" id="IPR017853">
    <property type="entry name" value="GH"/>
</dbReference>
<dbReference type="Gene3D" id="3.20.20.80">
    <property type="entry name" value="Glycosidases"/>
    <property type="match status" value="1"/>
</dbReference>
<dbReference type="InterPro" id="IPR049166">
    <property type="entry name" value="GH39_cat"/>
</dbReference>
<protein>
    <submittedName>
        <fullName evidence="6">Glycoside hydrolase</fullName>
    </submittedName>
</protein>
<dbReference type="InterPro" id="IPR051923">
    <property type="entry name" value="Glycosyl_Hydrolase_39"/>
</dbReference>
<dbReference type="SUPFAM" id="SSF51011">
    <property type="entry name" value="Glycosyl hydrolase domain"/>
    <property type="match status" value="1"/>
</dbReference>
<feature type="domain" description="Glycosyl hydrolases family 39 N-terminal catalytic" evidence="5">
    <location>
        <begin position="30"/>
        <end position="481"/>
    </location>
</feature>
<dbReference type="RefSeq" id="WP_236958666.1">
    <property type="nucleotide sequence ID" value="NZ_JAETXX010000003.1"/>
</dbReference>
<accession>A0ABS9J2N3</accession>
<dbReference type="PRINTS" id="PR00745">
    <property type="entry name" value="GLHYDRLASE39"/>
</dbReference>
<evidence type="ECO:0000256" key="1">
    <source>
        <dbReference type="ARBA" id="ARBA00008875"/>
    </source>
</evidence>
<dbReference type="PROSITE" id="PS01027">
    <property type="entry name" value="GLYCOSYL_HYDROL_F39"/>
    <property type="match status" value="1"/>
</dbReference>
<dbReference type="PANTHER" id="PTHR12631:SF10">
    <property type="entry name" value="BETA-XYLOSIDASE-LIKE PROTEIN-RELATED"/>
    <property type="match status" value="1"/>
</dbReference>
<dbReference type="PANTHER" id="PTHR12631">
    <property type="entry name" value="ALPHA-L-IDURONIDASE"/>
    <property type="match status" value="1"/>
</dbReference>
<proteinExistence type="inferred from homology"/>
<dbReference type="GO" id="GO:0016787">
    <property type="term" value="F:hydrolase activity"/>
    <property type="evidence" value="ECO:0007669"/>
    <property type="project" value="UniProtKB-KW"/>
</dbReference>
<dbReference type="Gene3D" id="2.60.40.1500">
    <property type="entry name" value="Glycosyl hydrolase domain, family 39"/>
    <property type="match status" value="1"/>
</dbReference>
<comment type="similarity">
    <text evidence="1">Belongs to the glycosyl hydrolase 39 family.</text>
</comment>